<dbReference type="Proteomes" id="UP000032670">
    <property type="component" value="Unassembled WGS sequence"/>
</dbReference>
<dbReference type="PROSITE" id="PS51257">
    <property type="entry name" value="PROKAR_LIPOPROTEIN"/>
    <property type="match status" value="1"/>
</dbReference>
<dbReference type="Pfam" id="PF01464">
    <property type="entry name" value="SLT"/>
    <property type="match status" value="1"/>
</dbReference>
<accession>A0A6N3SV09</accession>
<evidence type="ECO:0000256" key="1">
    <source>
        <dbReference type="ARBA" id="ARBA00007734"/>
    </source>
</evidence>
<gene>
    <name evidence="6" type="ORF">Abor_002_017</name>
</gene>
<reference evidence="6 7" key="1">
    <citation type="submission" date="2012-11" db="EMBL/GenBank/DDBJ databases">
        <title>Whole genome sequence of Acetobacter orientalis 21F-2.</title>
        <authorList>
            <person name="Azuma Y."/>
            <person name="Higashiura N."/>
            <person name="Hirakawa H."/>
            <person name="Matsushita K."/>
        </authorList>
    </citation>
    <scope>NUCLEOTIDE SEQUENCE [LARGE SCALE GENOMIC DNA]</scope>
    <source>
        <strain evidence="6 7">21F-2</strain>
    </source>
</reference>
<dbReference type="SUPFAM" id="SSF53955">
    <property type="entry name" value="Lysozyme-like"/>
    <property type="match status" value="1"/>
</dbReference>
<dbReference type="Gene3D" id="1.10.530.10">
    <property type="match status" value="1"/>
</dbReference>
<dbReference type="PANTHER" id="PTHR37423">
    <property type="entry name" value="SOLUBLE LYTIC MUREIN TRANSGLYCOSYLASE-RELATED"/>
    <property type="match status" value="1"/>
</dbReference>
<comment type="similarity">
    <text evidence="1">Belongs to the transglycosylase Slt family.</text>
</comment>
<feature type="region of interest" description="Disordered" evidence="3">
    <location>
        <begin position="211"/>
        <end position="255"/>
    </location>
</feature>
<feature type="domain" description="Transglycosylase SLT" evidence="5">
    <location>
        <begin position="55"/>
        <end position="161"/>
    </location>
</feature>
<evidence type="ECO:0000256" key="2">
    <source>
        <dbReference type="ARBA" id="ARBA00009387"/>
    </source>
</evidence>
<evidence type="ECO:0000259" key="5">
    <source>
        <dbReference type="Pfam" id="PF01464"/>
    </source>
</evidence>
<name>A0A0D6NHD1_9PROT</name>
<evidence type="ECO:0000313" key="7">
    <source>
        <dbReference type="Proteomes" id="UP000032670"/>
    </source>
</evidence>
<keyword evidence="4" id="KW-0732">Signal</keyword>
<feature type="compositionally biased region" description="Low complexity" evidence="3">
    <location>
        <begin position="227"/>
        <end position="238"/>
    </location>
</feature>
<dbReference type="EMBL" id="BAMX01000002">
    <property type="protein sequence ID" value="GAN64841.1"/>
    <property type="molecule type" value="Genomic_DNA"/>
</dbReference>
<dbReference type="CDD" id="cd00254">
    <property type="entry name" value="LT-like"/>
    <property type="match status" value="1"/>
</dbReference>
<accession>A0A0D6NHD1</accession>
<sequence>MDTVFGKMRKATAKRQATTGLYLGLLATLAACANQPARTTHTAAAGASVNHWSGYIQEASNRFSIPQSWIRAVMQQESGGHQYLHGRKIRSVHGAVGLMQIKPDTYSELAQRYSLGSDPYDPHDNIMAGSGYIRELYDRFGSPDFLAAYNCGPQCAENHRSKGTALPGYAKAYMAAISLHLNDPVPGLMQPTQLAYAPAPTPPVTVVADTYGPAADPPRSYNQQNFATGAQPAGTAPPLDDEDLSPPTPYGGAANSAGAITVANAQPTASPQRPYYAYQQPNNAPAYTAPTPQSTWRPTAPVGTLASSTGGAAIQIGAFSTQARAIRAASLARRSSTALANAVSQIDRIAPSGNSHPVWRTRLAGLPAQQTSAICATLRQQGLSCVPVATP</sequence>
<dbReference type="InterPro" id="IPR008258">
    <property type="entry name" value="Transglycosylase_SLT_dom_1"/>
</dbReference>
<organism evidence="6 7">
    <name type="scientific">Acetobacter orientalis</name>
    <dbReference type="NCBI Taxonomy" id="146474"/>
    <lineage>
        <taxon>Bacteria</taxon>
        <taxon>Pseudomonadati</taxon>
        <taxon>Pseudomonadota</taxon>
        <taxon>Alphaproteobacteria</taxon>
        <taxon>Acetobacterales</taxon>
        <taxon>Acetobacteraceae</taxon>
        <taxon>Acetobacter</taxon>
    </lineage>
</organism>
<protein>
    <submittedName>
        <fullName evidence="6">Murein transglycosylase</fullName>
    </submittedName>
</protein>
<dbReference type="InterPro" id="IPR023346">
    <property type="entry name" value="Lysozyme-like_dom_sf"/>
</dbReference>
<evidence type="ECO:0000313" key="6">
    <source>
        <dbReference type="EMBL" id="GAN64841.1"/>
    </source>
</evidence>
<dbReference type="GeneID" id="76202978"/>
<keyword evidence="7" id="KW-1185">Reference proteome</keyword>
<dbReference type="STRING" id="1231341.Abor_002_017"/>
<comment type="similarity">
    <text evidence="2">Belongs to the virb1 family.</text>
</comment>
<dbReference type="RefSeq" id="WP_052946326.1">
    <property type="nucleotide sequence ID" value="NZ_BAMX01000002.1"/>
</dbReference>
<dbReference type="AlphaFoldDB" id="A0A0D6NHD1"/>
<evidence type="ECO:0000256" key="3">
    <source>
        <dbReference type="SAM" id="MobiDB-lite"/>
    </source>
</evidence>
<dbReference type="PANTHER" id="PTHR37423:SF2">
    <property type="entry name" value="MEMBRANE-BOUND LYTIC MUREIN TRANSGLYCOSYLASE C"/>
    <property type="match status" value="1"/>
</dbReference>
<feature type="chain" id="PRO_5030005847" evidence="4">
    <location>
        <begin position="34"/>
        <end position="391"/>
    </location>
</feature>
<evidence type="ECO:0000256" key="4">
    <source>
        <dbReference type="SAM" id="SignalP"/>
    </source>
</evidence>
<comment type="caution">
    <text evidence="6">The sequence shown here is derived from an EMBL/GenBank/DDBJ whole genome shotgun (WGS) entry which is preliminary data.</text>
</comment>
<proteinExistence type="inferred from homology"/>
<feature type="signal peptide" evidence="4">
    <location>
        <begin position="1"/>
        <end position="33"/>
    </location>
</feature>